<evidence type="ECO:0000256" key="1">
    <source>
        <dbReference type="SAM" id="MobiDB-lite"/>
    </source>
</evidence>
<dbReference type="EMBL" id="CP130613">
    <property type="protein sequence ID" value="WKW15547.1"/>
    <property type="molecule type" value="Genomic_DNA"/>
</dbReference>
<dbReference type="InterPro" id="IPR034139">
    <property type="entry name" value="TOPRIM_OLD"/>
</dbReference>
<feature type="region of interest" description="Disordered" evidence="1">
    <location>
        <begin position="1"/>
        <end position="37"/>
    </location>
</feature>
<dbReference type="CDD" id="cd01026">
    <property type="entry name" value="TOPRIM_OLD"/>
    <property type="match status" value="1"/>
</dbReference>
<dbReference type="PANTHER" id="PTHR43581">
    <property type="entry name" value="ATP/GTP PHOSPHATASE"/>
    <property type="match status" value="1"/>
</dbReference>
<keyword evidence="6" id="KW-1185">Reference proteome</keyword>
<feature type="compositionally biased region" description="Basic and acidic residues" evidence="1">
    <location>
        <begin position="15"/>
        <end position="24"/>
    </location>
</feature>
<evidence type="ECO:0000313" key="6">
    <source>
        <dbReference type="Proteomes" id="UP001229955"/>
    </source>
</evidence>
<name>A0AA49K0J8_9BACT</name>
<dbReference type="RefSeq" id="WP_367885519.1">
    <property type="nucleotide sequence ID" value="NZ_CP130612.1"/>
</dbReference>
<evidence type="ECO:0000313" key="5">
    <source>
        <dbReference type="EMBL" id="WKW15547.1"/>
    </source>
</evidence>
<feature type="domain" description="Endonuclease GajA/Old nuclease/RecF-like AAA" evidence="2">
    <location>
        <begin position="39"/>
        <end position="87"/>
    </location>
</feature>
<sequence>MADKQPKKSAKKKPSKTEKDDTRGPDASGDPAAVPRPRLSRLTVQNFRAIGAQPVSIELDNIVVLVGPNNTGKSSILKAYQLVMNDGSGEVSLSADDFPNGIPDPNNPPTIELTTIVYGDLPGKEWIHTTADGEMVVRERWQWKQVGKPERVGFNVHRGRWAEPSDDEKGPWGVASVANSRRPEPHHIDAFASPDKQATAISKLLSEVLTQRMAEHKSKGSDPESAFGKLLKSVSELQETVLAEVQSEVVKLEDSLSESLNELFPKHRVKFDTNTGKDLSEYVSLFKSAPSIRMGPTGGFQSPLEQQGSGARRTLLWTAIKLVAEANRAKKGRNQRPFVLLLDEPEICLHPGAVREASRLLYELPEKASNWQVMLTTHSPCFIDFSRDHTSVVRVERAETGAVTGTTIFRPKLAKFDATDKEALKLLNLCDPYVAEFFFGGRVVLVEGDTEYAAFRFVIAQNPDTFRNIHIVKARGKATIVALSKILNQFGAPYAILHDSDMPTVTTKTGTRRNSAWTDNLSILAEIQKAPAETRLLASIENFEVGFLGIPSGRSEKPYNALEHLRSDADALAAVTELLWALVDFQRSVPAGAVEWSAENDLLDAIKNRT</sequence>
<dbReference type="KEGG" id="pspc:Strain318_001937"/>
<dbReference type="InterPro" id="IPR027417">
    <property type="entry name" value="P-loop_NTPase"/>
</dbReference>
<evidence type="ECO:0000259" key="3">
    <source>
        <dbReference type="Pfam" id="PF20469"/>
    </source>
</evidence>
<dbReference type="SUPFAM" id="SSF52540">
    <property type="entry name" value="P-loop containing nucleoside triphosphate hydrolases"/>
    <property type="match status" value="1"/>
</dbReference>
<dbReference type="Pfam" id="PF20469">
    <property type="entry name" value="OLD-like_TOPRIM"/>
    <property type="match status" value="1"/>
</dbReference>
<feature type="domain" description="Endonuclease GajA/Old nuclease/RecF-like AAA" evidence="2">
    <location>
        <begin position="196"/>
        <end position="383"/>
    </location>
</feature>
<protein>
    <submittedName>
        <fullName evidence="5">AAA family ATPase</fullName>
    </submittedName>
</protein>
<accession>A0AA49JV26</accession>
<dbReference type="PANTHER" id="PTHR43581:SF4">
    <property type="entry name" value="ATP_GTP PHOSPHATASE"/>
    <property type="match status" value="1"/>
</dbReference>
<organism evidence="5 6">
    <name type="scientific">Pseudogemmatithrix spongiicola</name>
    <dbReference type="NCBI Taxonomy" id="3062599"/>
    <lineage>
        <taxon>Bacteria</taxon>
        <taxon>Pseudomonadati</taxon>
        <taxon>Gemmatimonadota</taxon>
        <taxon>Gemmatimonadia</taxon>
        <taxon>Gemmatimonadales</taxon>
        <taxon>Gemmatimonadaceae</taxon>
        <taxon>Pseudogemmatithrix</taxon>
    </lineage>
</organism>
<dbReference type="InterPro" id="IPR041685">
    <property type="entry name" value="AAA_GajA/Old/RecF-like"/>
</dbReference>
<evidence type="ECO:0000259" key="2">
    <source>
        <dbReference type="Pfam" id="PF13175"/>
    </source>
</evidence>
<dbReference type="InterPro" id="IPR051396">
    <property type="entry name" value="Bact_Antivir_Def_Nuclease"/>
</dbReference>
<dbReference type="Gene3D" id="3.40.50.300">
    <property type="entry name" value="P-loop containing nucleotide triphosphate hydrolases"/>
    <property type="match status" value="2"/>
</dbReference>
<dbReference type="Proteomes" id="UP001229955">
    <property type="component" value="Chromosome"/>
</dbReference>
<evidence type="ECO:0000313" key="4">
    <source>
        <dbReference type="EMBL" id="WKW12640.1"/>
    </source>
</evidence>
<feature type="domain" description="OLD protein-like TOPRIM" evidence="3">
    <location>
        <begin position="438"/>
        <end position="501"/>
    </location>
</feature>
<reference evidence="5" key="1">
    <citation type="submission" date="2023-07" db="EMBL/GenBank/DDBJ databases">
        <authorList>
            <person name="Haufschild T."/>
            <person name="Kallscheuer N."/>
            <person name="Hammer J."/>
            <person name="Kohn T."/>
            <person name="Kabuu M."/>
            <person name="Jogler M."/>
            <person name="Wohfarth N."/>
            <person name="Heuer A."/>
            <person name="Rohde M."/>
            <person name="van Teeseling M.C.F."/>
            <person name="Jogler C."/>
        </authorList>
    </citation>
    <scope>NUCLEOTIDE SEQUENCE</scope>
    <source>
        <strain evidence="4">Strain 138</strain>
        <strain evidence="5">Strain 318</strain>
    </source>
</reference>
<gene>
    <name evidence="4" type="ORF">Strain138_001938</name>
    <name evidence="5" type="ORF">Strain318_001937</name>
</gene>
<dbReference type="EMBL" id="CP130612">
    <property type="protein sequence ID" value="WKW12640.1"/>
    <property type="molecule type" value="Genomic_DNA"/>
</dbReference>
<dbReference type="Pfam" id="PF13175">
    <property type="entry name" value="AAA_15"/>
    <property type="match status" value="2"/>
</dbReference>
<proteinExistence type="predicted"/>
<accession>A0AA49K0J8</accession>
<dbReference type="AlphaFoldDB" id="A0AA49K0J8"/>